<accession>A0ABT1UAR1</accession>
<feature type="region of interest" description="Disordered" evidence="1">
    <location>
        <begin position="1"/>
        <end position="25"/>
    </location>
</feature>
<dbReference type="RefSeq" id="WP_256617339.1">
    <property type="nucleotide sequence ID" value="NZ_JANIBK010000274.1"/>
</dbReference>
<evidence type="ECO:0000256" key="1">
    <source>
        <dbReference type="SAM" id="MobiDB-lite"/>
    </source>
</evidence>
<dbReference type="EMBL" id="JANIBK010000274">
    <property type="protein sequence ID" value="MCQ8130949.1"/>
    <property type="molecule type" value="Genomic_DNA"/>
</dbReference>
<evidence type="ECO:0000313" key="3">
    <source>
        <dbReference type="Proteomes" id="UP001524586"/>
    </source>
</evidence>
<proteinExistence type="predicted"/>
<feature type="region of interest" description="Disordered" evidence="1">
    <location>
        <begin position="36"/>
        <end position="55"/>
    </location>
</feature>
<organism evidence="2 3">
    <name type="scientific">Methylomonas rivi</name>
    <dbReference type="NCBI Taxonomy" id="2952226"/>
    <lineage>
        <taxon>Bacteria</taxon>
        <taxon>Pseudomonadati</taxon>
        <taxon>Pseudomonadota</taxon>
        <taxon>Gammaproteobacteria</taxon>
        <taxon>Methylococcales</taxon>
        <taxon>Methylococcaceae</taxon>
        <taxon>Methylomonas</taxon>
    </lineage>
</organism>
<sequence>MSTDSNRNEDGHFGESGESAKKTWFAPQLTSASIAGLTENQLSPGNDGLGSSTLS</sequence>
<gene>
    <name evidence="2" type="ORF">NP596_21015</name>
</gene>
<protein>
    <submittedName>
        <fullName evidence="2">Uncharacterized protein</fullName>
    </submittedName>
</protein>
<keyword evidence="3" id="KW-1185">Reference proteome</keyword>
<feature type="compositionally biased region" description="Basic and acidic residues" evidence="1">
    <location>
        <begin position="1"/>
        <end position="21"/>
    </location>
</feature>
<dbReference type="Proteomes" id="UP001524586">
    <property type="component" value="Unassembled WGS sequence"/>
</dbReference>
<reference evidence="2 3" key="1">
    <citation type="submission" date="2022-07" db="EMBL/GenBank/DDBJ databases">
        <title>Methylomonas rivi sp. nov., Methylomonas rosea sp. nov., Methylomonas aureus sp. nov. and Methylomonas subterranea sp. nov., four novel methanotrophs isolated from a freshwater creek and the deep terrestrial subsurface.</title>
        <authorList>
            <person name="Abin C."/>
            <person name="Sankaranarayanan K."/>
            <person name="Garner C."/>
            <person name="Sindelar R."/>
            <person name="Kotary K."/>
            <person name="Garner R."/>
            <person name="Barclay S."/>
            <person name="Lawson P."/>
            <person name="Krumholz L."/>
        </authorList>
    </citation>
    <scope>NUCLEOTIDE SEQUENCE [LARGE SCALE GENOMIC DNA]</scope>
    <source>
        <strain evidence="2 3">WSC-6</strain>
    </source>
</reference>
<comment type="caution">
    <text evidence="2">The sequence shown here is derived from an EMBL/GenBank/DDBJ whole genome shotgun (WGS) entry which is preliminary data.</text>
</comment>
<evidence type="ECO:0000313" key="2">
    <source>
        <dbReference type="EMBL" id="MCQ8130949.1"/>
    </source>
</evidence>
<name>A0ABT1UAR1_9GAMM</name>